<reference evidence="8" key="1">
    <citation type="submission" date="2020-06" db="EMBL/GenBank/DDBJ databases">
        <authorList>
            <consortium name="Plant Systems Biology data submission"/>
        </authorList>
    </citation>
    <scope>NUCLEOTIDE SEQUENCE</scope>
    <source>
        <strain evidence="8">D6</strain>
    </source>
</reference>
<dbReference type="PROSITE" id="PS51670">
    <property type="entry name" value="SHKT"/>
    <property type="match status" value="1"/>
</dbReference>
<evidence type="ECO:0000259" key="6">
    <source>
        <dbReference type="PROSITE" id="PS50076"/>
    </source>
</evidence>
<evidence type="ECO:0000256" key="4">
    <source>
        <dbReference type="SAM" id="MobiDB-lite"/>
    </source>
</evidence>
<feature type="region of interest" description="Disordered" evidence="4">
    <location>
        <begin position="539"/>
        <end position="561"/>
    </location>
</feature>
<evidence type="ECO:0000256" key="2">
    <source>
        <dbReference type="ARBA" id="ARBA00022803"/>
    </source>
</evidence>
<dbReference type="SUPFAM" id="SSF46565">
    <property type="entry name" value="Chaperone J-domain"/>
    <property type="match status" value="1"/>
</dbReference>
<keyword evidence="2" id="KW-0802">TPR repeat</keyword>
<keyword evidence="9" id="KW-1185">Reference proteome</keyword>
<comment type="caution">
    <text evidence="8">The sequence shown here is derived from an EMBL/GenBank/DDBJ whole genome shotgun (WGS) entry which is preliminary data.</text>
</comment>
<dbReference type="EMBL" id="CAICTM010000142">
    <property type="protein sequence ID" value="CAB9502707.1"/>
    <property type="molecule type" value="Genomic_DNA"/>
</dbReference>
<dbReference type="Pfam" id="PF01549">
    <property type="entry name" value="ShK"/>
    <property type="match status" value="1"/>
</dbReference>
<dbReference type="OrthoDB" id="10250354at2759"/>
<dbReference type="Proteomes" id="UP001153069">
    <property type="component" value="Unassembled WGS sequence"/>
</dbReference>
<accession>A0A9N8H7L8</accession>
<dbReference type="SMART" id="SM00271">
    <property type="entry name" value="DnaJ"/>
    <property type="match status" value="1"/>
</dbReference>
<dbReference type="AlphaFoldDB" id="A0A9N8H7L8"/>
<dbReference type="InterPro" id="IPR019734">
    <property type="entry name" value="TPR_rpt"/>
</dbReference>
<dbReference type="PANTHER" id="PTHR45188:SF2">
    <property type="entry name" value="DNAJ HOMOLOG SUBFAMILY C MEMBER 7"/>
    <property type="match status" value="1"/>
</dbReference>
<protein>
    <submittedName>
        <fullName evidence="8">DnaJ protein P58IPK homolog</fullName>
    </submittedName>
</protein>
<keyword evidence="3" id="KW-0175">Coiled coil</keyword>
<dbReference type="Gene3D" id="1.10.287.110">
    <property type="entry name" value="DnaJ domain"/>
    <property type="match status" value="1"/>
</dbReference>
<feature type="coiled-coil region" evidence="3">
    <location>
        <begin position="199"/>
        <end position="245"/>
    </location>
</feature>
<evidence type="ECO:0000313" key="9">
    <source>
        <dbReference type="Proteomes" id="UP001153069"/>
    </source>
</evidence>
<organism evidence="8 9">
    <name type="scientific">Seminavis robusta</name>
    <dbReference type="NCBI Taxonomy" id="568900"/>
    <lineage>
        <taxon>Eukaryota</taxon>
        <taxon>Sar</taxon>
        <taxon>Stramenopiles</taxon>
        <taxon>Ochrophyta</taxon>
        <taxon>Bacillariophyta</taxon>
        <taxon>Bacillariophyceae</taxon>
        <taxon>Bacillariophycidae</taxon>
        <taxon>Naviculales</taxon>
        <taxon>Naviculaceae</taxon>
        <taxon>Seminavis</taxon>
    </lineage>
</organism>
<evidence type="ECO:0000259" key="7">
    <source>
        <dbReference type="PROSITE" id="PS51670"/>
    </source>
</evidence>
<gene>
    <name evidence="8" type="ORF">SEMRO_143_G066810.1</name>
</gene>
<feature type="signal peptide" evidence="5">
    <location>
        <begin position="1"/>
        <end position="21"/>
    </location>
</feature>
<dbReference type="Pfam" id="PF00226">
    <property type="entry name" value="DnaJ"/>
    <property type="match status" value="1"/>
</dbReference>
<dbReference type="SMART" id="SM00254">
    <property type="entry name" value="ShKT"/>
    <property type="match status" value="1"/>
</dbReference>
<dbReference type="PANTHER" id="PTHR45188">
    <property type="entry name" value="DNAJ PROTEIN P58IPK HOMOLOG"/>
    <property type="match status" value="1"/>
</dbReference>
<dbReference type="InterPro" id="IPR036869">
    <property type="entry name" value="J_dom_sf"/>
</dbReference>
<feature type="chain" id="PRO_5040426264" evidence="5">
    <location>
        <begin position="22"/>
        <end position="629"/>
    </location>
</feature>
<feature type="domain" description="ShKT" evidence="7">
    <location>
        <begin position="44"/>
        <end position="81"/>
    </location>
</feature>
<dbReference type="Gene3D" id="1.25.40.10">
    <property type="entry name" value="Tetratricopeptide repeat domain"/>
    <property type="match status" value="1"/>
</dbReference>
<sequence>MRSTLRHVLFLLLWTATTVLSDGSDSAQGEVEVVVSFEVKLFNSAAEDRNENCAEWAEEGECKANPGFMLENCGKSCGEQSRVEVIVYQGEDAAAGAFRFAEEAGIADSEKVLEVAQKLQEELSRSAPDYKPPDELIKCGKRVCSAGKLWKRAEEWKKMDAHDSAGADLLRALLKTGIEVDFIERCTKSLQWAFEGVKRQRQREEREAIEEAKLEKRREEERAAMEEAMKRKEEYEANFVKFGQQLQQSLTQTKSSREANIAPNGEQIDSNVDELIAAVKETFVQEGPQGGNWNETLQLIKKIPMSDKSVDVFLIEARCHEMLGNHKFALSAAGRLISKATSYDPWINDSPRMIAATLGANAAMQLGLSDNALSFYQTVLKFDPEQDRARKQYRGLKKVVKLMAKAEEQIKKGYNKKASEHVNDCLSAMRGLDVDSPLFRSKIQLQQCTILSAMNKHEEALSHCDSAVELREGNEMVSAASRKEAHLARAEALVLDMDYDEAVQDYRAAFELTADDDETKRELHHKLQSTMREQELWNGGQKDGRYNEHTGYPDGRPPQRDHAKILQLPIDLEEREKDVKCSWLRKQFKKLVRKFHPDKYKGNKKRAARKFKEVKEAKEIMSSSWGCKN</sequence>
<evidence type="ECO:0000256" key="3">
    <source>
        <dbReference type="SAM" id="Coils"/>
    </source>
</evidence>
<keyword evidence="1" id="KW-0677">Repeat</keyword>
<dbReference type="SUPFAM" id="SSF48452">
    <property type="entry name" value="TPR-like"/>
    <property type="match status" value="1"/>
</dbReference>
<dbReference type="CDD" id="cd06257">
    <property type="entry name" value="DnaJ"/>
    <property type="match status" value="1"/>
</dbReference>
<dbReference type="PROSITE" id="PS50076">
    <property type="entry name" value="DNAJ_2"/>
    <property type="match status" value="1"/>
</dbReference>
<name>A0A9N8H7L8_9STRA</name>
<dbReference type="SMART" id="SM00028">
    <property type="entry name" value="TPR"/>
    <property type="match status" value="4"/>
</dbReference>
<keyword evidence="5" id="KW-0732">Signal</keyword>
<proteinExistence type="predicted"/>
<dbReference type="InterPro" id="IPR001623">
    <property type="entry name" value="DnaJ_domain"/>
</dbReference>
<evidence type="ECO:0000313" key="8">
    <source>
        <dbReference type="EMBL" id="CAB9502707.1"/>
    </source>
</evidence>
<dbReference type="InterPro" id="IPR003582">
    <property type="entry name" value="ShKT_dom"/>
</dbReference>
<feature type="domain" description="J" evidence="6">
    <location>
        <begin position="561"/>
        <end position="629"/>
    </location>
</feature>
<evidence type="ECO:0000256" key="5">
    <source>
        <dbReference type="SAM" id="SignalP"/>
    </source>
</evidence>
<evidence type="ECO:0000256" key="1">
    <source>
        <dbReference type="ARBA" id="ARBA00022737"/>
    </source>
</evidence>
<dbReference type="InterPro" id="IPR011990">
    <property type="entry name" value="TPR-like_helical_dom_sf"/>
</dbReference>